<dbReference type="SUPFAM" id="SSF51735">
    <property type="entry name" value="NAD(P)-binding Rossmann-fold domains"/>
    <property type="match status" value="1"/>
</dbReference>
<comment type="similarity">
    <text evidence="1">Belongs to the short-chain dehydrogenases/reductases (SDR) family.</text>
</comment>
<dbReference type="PRINTS" id="PR00081">
    <property type="entry name" value="GDHRDH"/>
</dbReference>
<dbReference type="PANTHER" id="PTHR43975">
    <property type="entry name" value="ZGC:101858"/>
    <property type="match status" value="1"/>
</dbReference>
<dbReference type="AlphaFoldDB" id="A0A4U1L664"/>
<reference evidence="2 3" key="1">
    <citation type="submission" date="2019-04" db="EMBL/GenBank/DDBJ databases">
        <authorList>
            <person name="Yang Y."/>
            <person name="Wei D."/>
        </authorList>
    </citation>
    <scope>NUCLEOTIDE SEQUENCE [LARGE SCALE GENOMIC DNA]</scope>
    <source>
        <strain evidence="2 3">L-1-4w-11</strain>
    </source>
</reference>
<protein>
    <submittedName>
        <fullName evidence="2">SDR family NAD(P)-dependent oxidoreductase</fullName>
    </submittedName>
</protein>
<dbReference type="PRINTS" id="PR00080">
    <property type="entry name" value="SDRFAMILY"/>
</dbReference>
<evidence type="ECO:0000313" key="3">
    <source>
        <dbReference type="Proteomes" id="UP000309138"/>
    </source>
</evidence>
<comment type="caution">
    <text evidence="2">The sequence shown here is derived from an EMBL/GenBank/DDBJ whole genome shotgun (WGS) entry which is preliminary data.</text>
</comment>
<gene>
    <name evidence="2" type="ORF">FBR43_03890</name>
</gene>
<sequence>MRAADGRVVLISGAARGIGRAIADRLAADGYRLSLGVRTPGRLGEVFPDALVTRFDAQAPDTAAQWIAATVERFGRIDALVNNAGVLTPFTLAEGSEAELDRHWEVNVKAPLRLIRAAMPHLVAAGEGRIVTIASTDGKRVRPGSALAYAMTKHAVVALTHAARLEGWPHGVRATALCPGAVDTDLIADLPGVTPKADRLAPATIAASVAFLLALPTNASVAELVLNTRMEASL</sequence>
<organism evidence="2 3">
    <name type="scientific">Sphingomonas baiyangensis</name>
    <dbReference type="NCBI Taxonomy" id="2572576"/>
    <lineage>
        <taxon>Bacteria</taxon>
        <taxon>Pseudomonadati</taxon>
        <taxon>Pseudomonadota</taxon>
        <taxon>Alphaproteobacteria</taxon>
        <taxon>Sphingomonadales</taxon>
        <taxon>Sphingomonadaceae</taxon>
        <taxon>Sphingomonas</taxon>
    </lineage>
</organism>
<evidence type="ECO:0000313" key="2">
    <source>
        <dbReference type="EMBL" id="TKD52094.1"/>
    </source>
</evidence>
<dbReference type="InterPro" id="IPR002347">
    <property type="entry name" value="SDR_fam"/>
</dbReference>
<dbReference type="Pfam" id="PF00106">
    <property type="entry name" value="adh_short"/>
    <property type="match status" value="1"/>
</dbReference>
<accession>A0A4U1L664</accession>
<keyword evidence="3" id="KW-1185">Reference proteome</keyword>
<evidence type="ECO:0000256" key="1">
    <source>
        <dbReference type="RuleBase" id="RU000363"/>
    </source>
</evidence>
<dbReference type="OrthoDB" id="9810734at2"/>
<dbReference type="EMBL" id="SWKR01000002">
    <property type="protein sequence ID" value="TKD52094.1"/>
    <property type="molecule type" value="Genomic_DNA"/>
</dbReference>
<name>A0A4U1L664_9SPHN</name>
<proteinExistence type="inferred from homology"/>
<dbReference type="PANTHER" id="PTHR43975:SF2">
    <property type="entry name" value="EG:BACR7A4.14 PROTEIN-RELATED"/>
    <property type="match status" value="1"/>
</dbReference>
<dbReference type="Proteomes" id="UP000309138">
    <property type="component" value="Unassembled WGS sequence"/>
</dbReference>
<dbReference type="Gene3D" id="3.40.50.720">
    <property type="entry name" value="NAD(P)-binding Rossmann-like Domain"/>
    <property type="match status" value="1"/>
</dbReference>
<dbReference type="InterPro" id="IPR036291">
    <property type="entry name" value="NAD(P)-bd_dom_sf"/>
</dbReference>